<organism evidence="1 2">
    <name type="scientific">Caldibacillus debilis</name>
    <dbReference type="NCBI Taxonomy" id="301148"/>
    <lineage>
        <taxon>Bacteria</taxon>
        <taxon>Bacillati</taxon>
        <taxon>Bacillota</taxon>
        <taxon>Bacilli</taxon>
        <taxon>Bacillales</taxon>
        <taxon>Bacillaceae</taxon>
        <taxon>Caldibacillus</taxon>
    </lineage>
</organism>
<name>A0A150MDR4_9BACI</name>
<sequence>MRKREKGTAPIFRGRENRYNKYKTNNRFFKGSLPVVQLGGE</sequence>
<gene>
    <name evidence="1" type="ORF">B4135_1245</name>
</gene>
<dbReference type="EMBL" id="LQYT01000010">
    <property type="protein sequence ID" value="KYD22455.1"/>
    <property type="molecule type" value="Genomic_DNA"/>
</dbReference>
<dbReference type="Proteomes" id="UP000075683">
    <property type="component" value="Unassembled WGS sequence"/>
</dbReference>
<accession>A0A150MDR4</accession>
<evidence type="ECO:0000313" key="2">
    <source>
        <dbReference type="Proteomes" id="UP000075683"/>
    </source>
</evidence>
<comment type="caution">
    <text evidence="1">The sequence shown here is derived from an EMBL/GenBank/DDBJ whole genome shotgun (WGS) entry which is preliminary data.</text>
</comment>
<evidence type="ECO:0000313" key="1">
    <source>
        <dbReference type="EMBL" id="KYD22455.1"/>
    </source>
</evidence>
<proteinExistence type="predicted"/>
<dbReference type="AlphaFoldDB" id="A0A150MDR4"/>
<protein>
    <submittedName>
        <fullName evidence="1">Uncharacterized protein</fullName>
    </submittedName>
</protein>
<reference evidence="1 2" key="1">
    <citation type="submission" date="2016-01" db="EMBL/GenBank/DDBJ databases">
        <title>Draft Genome Sequences of Seven Thermophilic Sporeformers Isolated from Foods.</title>
        <authorList>
            <person name="Berendsen E.M."/>
            <person name="Wells-Bennik M.H."/>
            <person name="Krawcyk A.O."/>
            <person name="De Jong A."/>
            <person name="Holsappel S."/>
            <person name="Eijlander R.T."/>
            <person name="Kuipers O.P."/>
        </authorList>
    </citation>
    <scope>NUCLEOTIDE SEQUENCE [LARGE SCALE GENOMIC DNA]</scope>
    <source>
        <strain evidence="1 2">B4135</strain>
    </source>
</reference>